<keyword evidence="13" id="KW-0594">Phospholipid biosynthesis</keyword>
<keyword evidence="11" id="KW-0443">Lipid metabolism</keyword>
<feature type="binding site" evidence="17">
    <location>
        <position position="6"/>
    </location>
    <ligand>
        <name>ATP</name>
        <dbReference type="ChEBI" id="CHEBI:30616"/>
    </ligand>
</feature>
<dbReference type="OrthoDB" id="9789934at2"/>
<feature type="active site" description="Proton acceptor" evidence="15">
    <location>
        <position position="66"/>
    </location>
</feature>
<feature type="binding site" evidence="16">
    <location>
        <position position="66"/>
    </location>
    <ligand>
        <name>substrate</name>
    </ligand>
</feature>
<evidence type="ECO:0000256" key="7">
    <source>
        <dbReference type="ARBA" id="ARBA00022741"/>
    </source>
</evidence>
<evidence type="ECO:0000256" key="3">
    <source>
        <dbReference type="ARBA" id="ARBA00022475"/>
    </source>
</evidence>
<feature type="binding site" evidence="17">
    <location>
        <position position="13"/>
    </location>
    <ligand>
        <name>ATP</name>
        <dbReference type="ChEBI" id="CHEBI:30616"/>
    </ligand>
</feature>
<feature type="transmembrane region" description="Helical" evidence="19">
    <location>
        <begin position="53"/>
        <end position="72"/>
    </location>
</feature>
<evidence type="ECO:0000256" key="9">
    <source>
        <dbReference type="ARBA" id="ARBA00022840"/>
    </source>
</evidence>
<dbReference type="EMBL" id="CP034235">
    <property type="protein sequence ID" value="QGQ95728.1"/>
    <property type="molecule type" value="Genomic_DNA"/>
</dbReference>
<feature type="transmembrane region" description="Helical" evidence="19">
    <location>
        <begin position="30"/>
        <end position="47"/>
    </location>
</feature>
<proteinExistence type="inferred from homology"/>
<evidence type="ECO:0000256" key="5">
    <source>
        <dbReference type="ARBA" id="ARBA00022679"/>
    </source>
</evidence>
<evidence type="ECO:0000256" key="8">
    <source>
        <dbReference type="ARBA" id="ARBA00022777"/>
    </source>
</evidence>
<feature type="binding site" evidence="17">
    <location>
        <position position="73"/>
    </location>
    <ligand>
        <name>ATP</name>
        <dbReference type="ChEBI" id="CHEBI:30616"/>
    </ligand>
</feature>
<feature type="transmembrane region" description="Helical" evidence="19">
    <location>
        <begin position="93"/>
        <end position="114"/>
    </location>
</feature>
<keyword evidence="7 17" id="KW-0547">Nucleotide-binding</keyword>
<dbReference type="Pfam" id="PF01219">
    <property type="entry name" value="DAGK_prokar"/>
    <property type="match status" value="1"/>
</dbReference>
<feature type="binding site" evidence="17">
    <location>
        <begin position="91"/>
        <end position="92"/>
    </location>
    <ligand>
        <name>ATP</name>
        <dbReference type="ChEBI" id="CHEBI:30616"/>
    </ligand>
</feature>
<evidence type="ECO:0000313" key="21">
    <source>
        <dbReference type="Proteomes" id="UP000426246"/>
    </source>
</evidence>
<evidence type="ECO:0000256" key="19">
    <source>
        <dbReference type="SAM" id="Phobius"/>
    </source>
</evidence>
<comment type="similarity">
    <text evidence="2">Belongs to the bacterial diacylglycerol kinase family.</text>
</comment>
<dbReference type="GO" id="GO:0046872">
    <property type="term" value="F:metal ion binding"/>
    <property type="evidence" value="ECO:0007669"/>
    <property type="project" value="UniProtKB-KW"/>
</dbReference>
<feature type="transmembrane region" description="Helical" evidence="19">
    <location>
        <begin position="162"/>
        <end position="179"/>
    </location>
</feature>
<keyword evidence="3" id="KW-1003">Cell membrane</keyword>
<dbReference type="PROSITE" id="PS01069">
    <property type="entry name" value="DAGK_PROKAR"/>
    <property type="match status" value="1"/>
</dbReference>
<dbReference type="Gene3D" id="1.10.287.3610">
    <property type="match status" value="1"/>
</dbReference>
<keyword evidence="4" id="KW-0444">Lipid biosynthesis</keyword>
<evidence type="ECO:0000256" key="4">
    <source>
        <dbReference type="ARBA" id="ARBA00022516"/>
    </source>
</evidence>
<keyword evidence="12 19" id="KW-0472">Membrane</keyword>
<evidence type="ECO:0000256" key="18">
    <source>
        <dbReference type="PIRSR" id="PIRSR600829-4"/>
    </source>
</evidence>
<dbReference type="AlphaFoldDB" id="A0A6B8RK43"/>
<dbReference type="Proteomes" id="UP000426246">
    <property type="component" value="Chromosome"/>
</dbReference>
<keyword evidence="21" id="KW-1185">Reference proteome</keyword>
<evidence type="ECO:0000256" key="10">
    <source>
        <dbReference type="ARBA" id="ARBA00022989"/>
    </source>
</evidence>
<dbReference type="InterPro" id="IPR000829">
    <property type="entry name" value="DAGK"/>
</dbReference>
<evidence type="ECO:0000256" key="11">
    <source>
        <dbReference type="ARBA" id="ARBA00023098"/>
    </source>
</evidence>
<dbReference type="PANTHER" id="PTHR34299">
    <property type="entry name" value="DIACYLGLYCEROL KINASE"/>
    <property type="match status" value="1"/>
</dbReference>
<dbReference type="GO" id="GO:0008654">
    <property type="term" value="P:phospholipid biosynthetic process"/>
    <property type="evidence" value="ECO:0007669"/>
    <property type="project" value="UniProtKB-KW"/>
</dbReference>
<keyword evidence="14" id="KW-1208">Phospholipid metabolism</keyword>
<evidence type="ECO:0000256" key="15">
    <source>
        <dbReference type="PIRSR" id="PIRSR600829-1"/>
    </source>
</evidence>
<feature type="binding site" evidence="18">
    <location>
        <position position="73"/>
    </location>
    <ligand>
        <name>a divalent metal cation</name>
        <dbReference type="ChEBI" id="CHEBI:60240"/>
    </ligand>
</feature>
<dbReference type="GO" id="GO:0005886">
    <property type="term" value="C:plasma membrane"/>
    <property type="evidence" value="ECO:0007669"/>
    <property type="project" value="UniProtKB-SubCell"/>
</dbReference>
<dbReference type="InterPro" id="IPR036945">
    <property type="entry name" value="DAGK_sf"/>
</dbReference>
<name>A0A6B8RK43_9BACL</name>
<keyword evidence="5" id="KW-0808">Transferase</keyword>
<evidence type="ECO:0000256" key="2">
    <source>
        <dbReference type="ARBA" id="ARBA00005967"/>
    </source>
</evidence>
<reference evidence="21" key="1">
    <citation type="submission" date="2018-11" db="EMBL/GenBank/DDBJ databases">
        <title>Complete genome sequence of Paenibacillus sp. ML311-T8.</title>
        <authorList>
            <person name="Nam Y.-D."/>
            <person name="Kang J."/>
            <person name="Chung W.-H."/>
            <person name="Park Y.S."/>
        </authorList>
    </citation>
    <scope>NUCLEOTIDE SEQUENCE [LARGE SCALE GENOMIC DNA]</scope>
    <source>
        <strain evidence="21">ML311-T8</strain>
    </source>
</reference>
<evidence type="ECO:0000313" key="20">
    <source>
        <dbReference type="EMBL" id="QGQ95728.1"/>
    </source>
</evidence>
<sequence length="230" mass="26012">MKEVMRWLRSFRYAYEGLKYALATQRNMKFHFFVSFVTLISALFFHITKVEILFIILAIVLVIMTELINTAIEKTVDLAMPNQHPIAKIAKDLAAASVLVAAAFAVAVGAIVFFEPINRWFRQGKSYTINITAESVWLYLALVIVTVVVMETRFSHSQRLRPSLWMAIAFSLATLITMLTSNTLVALLAYSLAFLFLVMLYEKKNRPLSVSLFGALIGTAITILAFYLNR</sequence>
<keyword evidence="8 20" id="KW-0418">Kinase</keyword>
<feature type="binding site" evidence="16">
    <location>
        <position position="6"/>
    </location>
    <ligand>
        <name>substrate</name>
    </ligand>
</feature>
<organism evidence="20 21">
    <name type="scientific">Paenibacillus psychroresistens</name>
    <dbReference type="NCBI Taxonomy" id="1778678"/>
    <lineage>
        <taxon>Bacteria</taxon>
        <taxon>Bacillati</taxon>
        <taxon>Bacillota</taxon>
        <taxon>Bacilli</taxon>
        <taxon>Bacillales</taxon>
        <taxon>Paenibacillaceae</taxon>
        <taxon>Paenibacillus</taxon>
    </lineage>
</organism>
<dbReference type="GO" id="GO:0016301">
    <property type="term" value="F:kinase activity"/>
    <property type="evidence" value="ECO:0007669"/>
    <property type="project" value="UniProtKB-KW"/>
</dbReference>
<protein>
    <submittedName>
        <fullName evidence="20">Diacylglycerol kinase family protein</fullName>
    </submittedName>
</protein>
<evidence type="ECO:0000256" key="16">
    <source>
        <dbReference type="PIRSR" id="PIRSR600829-2"/>
    </source>
</evidence>
<keyword evidence="18" id="KW-0479">Metal-binding</keyword>
<dbReference type="KEGG" id="ppsc:EHS13_12970"/>
<dbReference type="PANTHER" id="PTHR34299:SF1">
    <property type="entry name" value="DIACYLGLYCEROL KINASE"/>
    <property type="match status" value="1"/>
</dbReference>
<dbReference type="GO" id="GO:0005524">
    <property type="term" value="F:ATP binding"/>
    <property type="evidence" value="ECO:0007669"/>
    <property type="project" value="UniProtKB-KW"/>
</dbReference>
<evidence type="ECO:0000256" key="6">
    <source>
        <dbReference type="ARBA" id="ARBA00022692"/>
    </source>
</evidence>
<evidence type="ECO:0000256" key="1">
    <source>
        <dbReference type="ARBA" id="ARBA00004651"/>
    </source>
</evidence>
<dbReference type="CDD" id="cd14265">
    <property type="entry name" value="UDPK_IM_like"/>
    <property type="match status" value="1"/>
</dbReference>
<comment type="subcellular location">
    <subcellularLocation>
        <location evidence="1">Cell membrane</location>
        <topology evidence="1">Multi-pass membrane protein</topology>
    </subcellularLocation>
</comment>
<feature type="transmembrane region" description="Helical" evidence="19">
    <location>
        <begin position="208"/>
        <end position="228"/>
    </location>
</feature>
<evidence type="ECO:0000256" key="14">
    <source>
        <dbReference type="ARBA" id="ARBA00023264"/>
    </source>
</evidence>
<gene>
    <name evidence="20" type="ORF">EHS13_12970</name>
</gene>
<evidence type="ECO:0000256" key="17">
    <source>
        <dbReference type="PIRSR" id="PIRSR600829-3"/>
    </source>
</evidence>
<evidence type="ECO:0000256" key="12">
    <source>
        <dbReference type="ARBA" id="ARBA00023136"/>
    </source>
</evidence>
<keyword evidence="18" id="KW-0460">Magnesium</keyword>
<keyword evidence="9 17" id="KW-0067">ATP-binding</keyword>
<keyword evidence="6 19" id="KW-0812">Transmembrane</keyword>
<dbReference type="InterPro" id="IPR033717">
    <property type="entry name" value="UDPK"/>
</dbReference>
<accession>A0A6B8RK43</accession>
<keyword evidence="10 19" id="KW-1133">Transmembrane helix</keyword>
<feature type="transmembrane region" description="Helical" evidence="19">
    <location>
        <begin position="126"/>
        <end position="150"/>
    </location>
</feature>
<comment type="cofactor">
    <cofactor evidence="18">
        <name>Mg(2+)</name>
        <dbReference type="ChEBI" id="CHEBI:18420"/>
    </cofactor>
    <text evidence="18">Mn(2+), Zn(2+), Cd(2+) and Co(2+) support activity to lesser extents.</text>
</comment>
<evidence type="ECO:0000256" key="13">
    <source>
        <dbReference type="ARBA" id="ARBA00023209"/>
    </source>
</evidence>
<feature type="transmembrane region" description="Helical" evidence="19">
    <location>
        <begin position="185"/>
        <end position="201"/>
    </location>
</feature>